<feature type="domain" description="C2H2-type" evidence="8">
    <location>
        <begin position="268"/>
        <end position="295"/>
    </location>
</feature>
<feature type="domain" description="C2H2-type" evidence="8">
    <location>
        <begin position="214"/>
        <end position="241"/>
    </location>
</feature>
<dbReference type="GO" id="GO:0001228">
    <property type="term" value="F:DNA-binding transcription activator activity, RNA polymerase II-specific"/>
    <property type="evidence" value="ECO:0007669"/>
    <property type="project" value="TreeGrafter"/>
</dbReference>
<keyword evidence="3" id="KW-0677">Repeat</keyword>
<protein>
    <recommendedName>
        <fullName evidence="8">C2H2-type domain-containing protein</fullName>
    </recommendedName>
</protein>
<evidence type="ECO:0000256" key="5">
    <source>
        <dbReference type="ARBA" id="ARBA00022833"/>
    </source>
</evidence>
<keyword evidence="2" id="KW-0479">Metal-binding</keyword>
<dbReference type="FunFam" id="3.30.160.60:FF:000100">
    <property type="entry name" value="Zinc finger 45-like"/>
    <property type="match status" value="1"/>
</dbReference>
<feature type="domain" description="C2H2-type" evidence="8">
    <location>
        <begin position="36"/>
        <end position="58"/>
    </location>
</feature>
<dbReference type="PROSITE" id="PS50157">
    <property type="entry name" value="ZINC_FINGER_C2H2_2"/>
    <property type="match status" value="8"/>
</dbReference>
<evidence type="ECO:0000313" key="9">
    <source>
        <dbReference type="EMBL" id="CAD7459340.1"/>
    </source>
</evidence>
<sequence length="512" mass="59239">MYKGKWTCKACKRIYSSKPALAQHKCSQAPHANKLALCPVCNKAFQKILWLQKHLRLHEFPVTPAEKRSAWDQRQTLIAPTGKLLEAIGQACCPLCKITFSELEAYRRHVHMHTHPLKCEECGQRFKFNKGRRLHICPGEPWACDMCSESYTLSNLTLHQANHGIPPHHCYECGRDYYRQENYLKCCVGPPRKVSRIRETNNNKDTDSTKSESCVCHVCGELFKTTSSLRLHISHHKEQQYSCEICPKRFYRKDVLQEHHFVHQEPKFPCTICNKMLKSSKSLNTHMLWHLGKKRYSCSECGREFFQKGNLLNHAEMHKEGHRALLECTFCSKSFINKNGFARHQLEHTQAHIYKCTHCSKSFIKKHMLTSHMRLSHSNHSFECPYCRMSIRHKTSFRRHLQSRHENVRDEWNTDMFWESFLSPPTQEQDQGCEVLLTVPGVQLPVGEQDKTESALSHDSLQPPDPLLAMQDPPVSVCNTYILEDGTIIQPEGGEGDILLYVLDTNPANQAF</sequence>
<evidence type="ECO:0000256" key="6">
    <source>
        <dbReference type="ARBA" id="ARBA00023242"/>
    </source>
</evidence>
<feature type="domain" description="C2H2-type" evidence="8">
    <location>
        <begin position="326"/>
        <end position="353"/>
    </location>
</feature>
<evidence type="ECO:0000256" key="2">
    <source>
        <dbReference type="ARBA" id="ARBA00022723"/>
    </source>
</evidence>
<dbReference type="EMBL" id="OE002802">
    <property type="protein sequence ID" value="CAD7459340.1"/>
    <property type="molecule type" value="Genomic_DNA"/>
</dbReference>
<dbReference type="GO" id="GO:0008270">
    <property type="term" value="F:zinc ion binding"/>
    <property type="evidence" value="ECO:0007669"/>
    <property type="project" value="UniProtKB-KW"/>
</dbReference>
<dbReference type="PANTHER" id="PTHR24376:SF216">
    <property type="entry name" value="ZINC FINGER PROTEIN 420-LIKE"/>
    <property type="match status" value="1"/>
</dbReference>
<evidence type="ECO:0000256" key="1">
    <source>
        <dbReference type="ARBA" id="ARBA00004123"/>
    </source>
</evidence>
<gene>
    <name evidence="9" type="ORF">TTEB3V08_LOCUS7297</name>
</gene>
<dbReference type="PANTHER" id="PTHR24376">
    <property type="entry name" value="ZINC FINGER PROTEIN"/>
    <property type="match status" value="1"/>
</dbReference>
<comment type="subcellular location">
    <subcellularLocation>
        <location evidence="1">Nucleus</location>
    </subcellularLocation>
</comment>
<dbReference type="InterPro" id="IPR036236">
    <property type="entry name" value="Znf_C2H2_sf"/>
</dbReference>
<dbReference type="GO" id="GO:0005634">
    <property type="term" value="C:nucleus"/>
    <property type="evidence" value="ECO:0007669"/>
    <property type="project" value="UniProtKB-SubCell"/>
</dbReference>
<feature type="domain" description="C2H2-type" evidence="8">
    <location>
        <begin position="382"/>
        <end position="410"/>
    </location>
</feature>
<accession>A0A7R9IJ28</accession>
<feature type="domain" description="C2H2-type" evidence="8">
    <location>
        <begin position="241"/>
        <end position="268"/>
    </location>
</feature>
<keyword evidence="4 7" id="KW-0863">Zinc-finger</keyword>
<evidence type="ECO:0000259" key="8">
    <source>
        <dbReference type="PROSITE" id="PS50157"/>
    </source>
</evidence>
<keyword evidence="5" id="KW-0862">Zinc</keyword>
<dbReference type="GO" id="GO:0000978">
    <property type="term" value="F:RNA polymerase II cis-regulatory region sequence-specific DNA binding"/>
    <property type="evidence" value="ECO:0007669"/>
    <property type="project" value="TreeGrafter"/>
</dbReference>
<name>A0A7R9IJ28_9NEOP</name>
<reference evidence="9" key="1">
    <citation type="submission" date="2020-11" db="EMBL/GenBank/DDBJ databases">
        <authorList>
            <person name="Tran Van P."/>
        </authorList>
    </citation>
    <scope>NUCLEOTIDE SEQUENCE</scope>
</reference>
<proteinExistence type="predicted"/>
<evidence type="ECO:0000256" key="4">
    <source>
        <dbReference type="ARBA" id="ARBA00022771"/>
    </source>
</evidence>
<organism evidence="9">
    <name type="scientific">Timema tahoe</name>
    <dbReference type="NCBI Taxonomy" id="61484"/>
    <lineage>
        <taxon>Eukaryota</taxon>
        <taxon>Metazoa</taxon>
        <taxon>Ecdysozoa</taxon>
        <taxon>Arthropoda</taxon>
        <taxon>Hexapoda</taxon>
        <taxon>Insecta</taxon>
        <taxon>Pterygota</taxon>
        <taxon>Neoptera</taxon>
        <taxon>Polyneoptera</taxon>
        <taxon>Phasmatodea</taxon>
        <taxon>Timematodea</taxon>
        <taxon>Timematoidea</taxon>
        <taxon>Timematidae</taxon>
        <taxon>Timema</taxon>
    </lineage>
</organism>
<keyword evidence="6" id="KW-0539">Nucleus</keyword>
<dbReference type="SMART" id="SM00355">
    <property type="entry name" value="ZnF_C2H2"/>
    <property type="match status" value="11"/>
</dbReference>
<evidence type="ECO:0000256" key="7">
    <source>
        <dbReference type="PROSITE-ProRule" id="PRU00042"/>
    </source>
</evidence>
<dbReference type="Pfam" id="PF13894">
    <property type="entry name" value="zf-C2H2_4"/>
    <property type="match status" value="1"/>
</dbReference>
<feature type="domain" description="C2H2-type" evidence="8">
    <location>
        <begin position="296"/>
        <end position="318"/>
    </location>
</feature>
<evidence type="ECO:0000256" key="3">
    <source>
        <dbReference type="ARBA" id="ARBA00022737"/>
    </source>
</evidence>
<dbReference type="InterPro" id="IPR013087">
    <property type="entry name" value="Znf_C2H2_type"/>
</dbReference>
<dbReference type="Pfam" id="PF00096">
    <property type="entry name" value="zf-C2H2"/>
    <property type="match status" value="4"/>
</dbReference>
<dbReference type="AlphaFoldDB" id="A0A7R9IJ28"/>
<dbReference type="PROSITE" id="PS00028">
    <property type="entry name" value="ZINC_FINGER_C2H2_1"/>
    <property type="match status" value="7"/>
</dbReference>
<dbReference type="Gene3D" id="3.30.160.60">
    <property type="entry name" value="Classic Zinc Finger"/>
    <property type="match status" value="7"/>
</dbReference>
<dbReference type="SUPFAM" id="SSF57667">
    <property type="entry name" value="beta-beta-alpha zinc fingers"/>
    <property type="match status" value="5"/>
</dbReference>
<feature type="domain" description="C2H2-type" evidence="8">
    <location>
        <begin position="354"/>
        <end position="385"/>
    </location>
</feature>